<keyword evidence="1" id="KW-1133">Transmembrane helix</keyword>
<evidence type="ECO:0000313" key="2">
    <source>
        <dbReference type="EMBL" id="KEK20949.1"/>
    </source>
</evidence>
<dbReference type="Proteomes" id="UP000027822">
    <property type="component" value="Unassembled WGS sequence"/>
</dbReference>
<organism evidence="2 3">
    <name type="scientific">Bacillus manliponensis</name>
    <dbReference type="NCBI Taxonomy" id="574376"/>
    <lineage>
        <taxon>Bacteria</taxon>
        <taxon>Bacillati</taxon>
        <taxon>Bacillota</taxon>
        <taxon>Bacilli</taxon>
        <taxon>Bacillales</taxon>
        <taxon>Bacillaceae</taxon>
        <taxon>Bacillus</taxon>
        <taxon>Bacillus cereus group</taxon>
    </lineage>
</organism>
<evidence type="ECO:0000313" key="3">
    <source>
        <dbReference type="Proteomes" id="UP000027822"/>
    </source>
</evidence>
<dbReference type="Pfam" id="PF14036">
    <property type="entry name" value="YlaH"/>
    <property type="match status" value="1"/>
</dbReference>
<gene>
    <name evidence="2" type="ORF">BAMA_09140</name>
</gene>
<proteinExistence type="predicted"/>
<name>A0A073K103_9BACI</name>
<protein>
    <submittedName>
        <fullName evidence="2">Membrane protein</fullName>
    </submittedName>
</protein>
<dbReference type="AlphaFoldDB" id="A0A073K103"/>
<dbReference type="RefSeq" id="WP_034636232.1">
    <property type="nucleotide sequence ID" value="NZ_CBCSJC010000001.1"/>
</dbReference>
<keyword evidence="1" id="KW-0472">Membrane</keyword>
<keyword evidence="3" id="KW-1185">Reference proteome</keyword>
<dbReference type="OrthoDB" id="2680377at2"/>
<reference evidence="2 3" key="1">
    <citation type="submission" date="2014-06" db="EMBL/GenBank/DDBJ databases">
        <title>Draft genome sequence of Bacillus manliponensis JCM 15802 (MCCC 1A00708).</title>
        <authorList>
            <person name="Lai Q."/>
            <person name="Liu Y."/>
            <person name="Shao Z."/>
        </authorList>
    </citation>
    <scope>NUCLEOTIDE SEQUENCE [LARGE SCALE GENOMIC DNA]</scope>
    <source>
        <strain evidence="2 3">JCM 15802</strain>
    </source>
</reference>
<dbReference type="eggNOG" id="ENOG5032TAR">
    <property type="taxonomic scope" value="Bacteria"/>
</dbReference>
<dbReference type="InterPro" id="IPR025620">
    <property type="entry name" value="YlaH"/>
</dbReference>
<dbReference type="EMBL" id="JOTN01000002">
    <property type="protein sequence ID" value="KEK20949.1"/>
    <property type="molecule type" value="Genomic_DNA"/>
</dbReference>
<evidence type="ECO:0000256" key="1">
    <source>
        <dbReference type="SAM" id="Phobius"/>
    </source>
</evidence>
<dbReference type="STRING" id="574376.BAMA_09140"/>
<feature type="transmembrane region" description="Helical" evidence="1">
    <location>
        <begin position="51"/>
        <end position="70"/>
    </location>
</feature>
<accession>A0A073K103</accession>
<keyword evidence="1" id="KW-0812">Transmembrane</keyword>
<sequence>MLDRMSFFAKLYKVDTNPDTGMWLLYGTIVILSVIVYNLGFARKLSLLKNVIIYVLLAFGCTFLTFFSIFLPVGEGLVVAIIVLGIYKLRLRQAKQEESTN</sequence>
<comment type="caution">
    <text evidence="2">The sequence shown here is derived from an EMBL/GenBank/DDBJ whole genome shotgun (WGS) entry which is preliminary data.</text>
</comment>
<feature type="transmembrane region" description="Helical" evidence="1">
    <location>
        <begin position="20"/>
        <end position="39"/>
    </location>
</feature>